<organism evidence="1 2">
    <name type="scientific">Rhizodiscina lignyota</name>
    <dbReference type="NCBI Taxonomy" id="1504668"/>
    <lineage>
        <taxon>Eukaryota</taxon>
        <taxon>Fungi</taxon>
        <taxon>Dikarya</taxon>
        <taxon>Ascomycota</taxon>
        <taxon>Pezizomycotina</taxon>
        <taxon>Dothideomycetes</taxon>
        <taxon>Pleosporomycetidae</taxon>
        <taxon>Aulographales</taxon>
        <taxon>Rhizodiscinaceae</taxon>
        <taxon>Rhizodiscina</taxon>
    </lineage>
</organism>
<dbReference type="Pfam" id="PF12900">
    <property type="entry name" value="Pyridox_ox_2"/>
    <property type="match status" value="1"/>
</dbReference>
<proteinExistence type="predicted"/>
<protein>
    <recommendedName>
        <fullName evidence="3">Flavin-nucleotide-binding protein</fullName>
    </recommendedName>
</protein>
<keyword evidence="2" id="KW-1185">Reference proteome</keyword>
<name>A0A9P4M3W8_9PEZI</name>
<dbReference type="OrthoDB" id="444432at2759"/>
<reference evidence="1" key="1">
    <citation type="journal article" date="2020" name="Stud. Mycol.">
        <title>101 Dothideomycetes genomes: a test case for predicting lifestyles and emergence of pathogens.</title>
        <authorList>
            <person name="Haridas S."/>
            <person name="Albert R."/>
            <person name="Binder M."/>
            <person name="Bloem J."/>
            <person name="Labutti K."/>
            <person name="Salamov A."/>
            <person name="Andreopoulos B."/>
            <person name="Baker S."/>
            <person name="Barry K."/>
            <person name="Bills G."/>
            <person name="Bluhm B."/>
            <person name="Cannon C."/>
            <person name="Castanera R."/>
            <person name="Culley D."/>
            <person name="Daum C."/>
            <person name="Ezra D."/>
            <person name="Gonzalez J."/>
            <person name="Henrissat B."/>
            <person name="Kuo A."/>
            <person name="Liang C."/>
            <person name="Lipzen A."/>
            <person name="Lutzoni F."/>
            <person name="Magnuson J."/>
            <person name="Mondo S."/>
            <person name="Nolan M."/>
            <person name="Ohm R."/>
            <person name="Pangilinan J."/>
            <person name="Park H.-J."/>
            <person name="Ramirez L."/>
            <person name="Alfaro M."/>
            <person name="Sun H."/>
            <person name="Tritt A."/>
            <person name="Yoshinaga Y."/>
            <person name="Zwiers L.-H."/>
            <person name="Turgeon B."/>
            <person name="Goodwin S."/>
            <person name="Spatafora J."/>
            <person name="Crous P."/>
            <person name="Grigoriev I."/>
        </authorList>
    </citation>
    <scope>NUCLEOTIDE SEQUENCE</scope>
    <source>
        <strain evidence="1">CBS 133067</strain>
    </source>
</reference>
<dbReference type="InterPro" id="IPR024747">
    <property type="entry name" value="Pyridox_Oxase-rel"/>
</dbReference>
<dbReference type="Gene3D" id="2.30.110.10">
    <property type="entry name" value="Electron Transport, Fmn-binding Protein, Chain A"/>
    <property type="match status" value="1"/>
</dbReference>
<evidence type="ECO:0000313" key="2">
    <source>
        <dbReference type="Proteomes" id="UP000799772"/>
    </source>
</evidence>
<dbReference type="PANTHER" id="PTHR34071:SF2">
    <property type="entry name" value="FLAVIN-NUCLEOTIDE-BINDING PROTEIN"/>
    <property type="match status" value="1"/>
</dbReference>
<gene>
    <name evidence="1" type="ORF">NA57DRAFT_47862</name>
</gene>
<accession>A0A9P4M3W8</accession>
<sequence length="279" mass="30529">MAEGEYEKTPRSSFNRLAKRGKYDYGTIHSIIDMTPVLHVSFNPVSPDDDPFPTILPMLGYAAPGSFPEDEPAPSYDDGPRHIYLHGYVTSRLMKLPSTTNGTNGDSSENPKGVPICIAASQVDGIVLALTPFHNSNNYRSAVVHGWASIVESETERMHAMHLITDNVLSHRWNNSRVPPTKAEMTSTGILRVEIASASAKVRVGGPGDDRHDLKDESVIGNVWTGVVPVYLQYGEPVASDYNRVGKVPGYISGWVKEQNERNKEGALKAMIDPTKAAK</sequence>
<dbReference type="SUPFAM" id="SSF50475">
    <property type="entry name" value="FMN-binding split barrel"/>
    <property type="match status" value="1"/>
</dbReference>
<dbReference type="AlphaFoldDB" id="A0A9P4M3W8"/>
<dbReference type="Proteomes" id="UP000799772">
    <property type="component" value="Unassembled WGS sequence"/>
</dbReference>
<comment type="caution">
    <text evidence="1">The sequence shown here is derived from an EMBL/GenBank/DDBJ whole genome shotgun (WGS) entry which is preliminary data.</text>
</comment>
<evidence type="ECO:0008006" key="3">
    <source>
        <dbReference type="Google" id="ProtNLM"/>
    </source>
</evidence>
<dbReference type="EMBL" id="ML978137">
    <property type="protein sequence ID" value="KAF2093702.1"/>
    <property type="molecule type" value="Genomic_DNA"/>
</dbReference>
<evidence type="ECO:0000313" key="1">
    <source>
        <dbReference type="EMBL" id="KAF2093702.1"/>
    </source>
</evidence>
<dbReference type="PANTHER" id="PTHR34071">
    <property type="entry name" value="5-NITROIMIDAZOLE ANTIBIOTICS RESISTANCE PROTEIN, NIMA-FAMILY-RELATED PROTEIN-RELATED"/>
    <property type="match status" value="1"/>
</dbReference>
<dbReference type="InterPro" id="IPR012349">
    <property type="entry name" value="Split_barrel_FMN-bd"/>
</dbReference>